<organism evidence="1 2">
    <name type="scientific">Streptomyces chryseus</name>
    <dbReference type="NCBI Taxonomy" id="68186"/>
    <lineage>
        <taxon>Bacteria</taxon>
        <taxon>Bacillati</taxon>
        <taxon>Actinomycetota</taxon>
        <taxon>Actinomycetes</taxon>
        <taxon>Kitasatosporales</taxon>
        <taxon>Streptomycetaceae</taxon>
        <taxon>Streptomyces</taxon>
    </lineage>
</organism>
<evidence type="ECO:0000313" key="2">
    <source>
        <dbReference type="Proteomes" id="UP000599437"/>
    </source>
</evidence>
<dbReference type="RefSeq" id="WP_138898404.1">
    <property type="nucleotide sequence ID" value="NZ_BMVO01000008.1"/>
</dbReference>
<name>A0ABQ3DRF7_9ACTN</name>
<evidence type="ECO:0000313" key="1">
    <source>
        <dbReference type="EMBL" id="GHB05588.1"/>
    </source>
</evidence>
<protein>
    <submittedName>
        <fullName evidence="1">Uncharacterized protein</fullName>
    </submittedName>
</protein>
<sequence length="507" mass="53776">MTDESTARAEAAVGALRALAARRPDGIVLLDGCTDAELDTWPVRVPEAVRVVLRVTGGLEAGDSRYVFGPRGGSHGRRPFADGHWTLGELNRGQGSLLVGVDGARRSDWGPVVAVQPYDEPEVTVEAPDFTGWLLGLAERLADGGTPEDRPLPTVFTGAVPSVEIAESADTDAELLALVGRGDSLTDLVDLRSLPAYPCGVSWEPYHSTDYNTADTGSSEVDFRLAGDGKVLLIRSMVSGDFLRGGVRRHRVPDDAGPRAAAGLRALAAELPGLVALQDGCGDAEMDTWPVPVPAGIRDVLREIGGVRMAGLPELKLLPGAPEHSVDPEVHRMMGGDGTYWPVARVVYGRHTALAQIRVDVDTGEWGYAVSVPTDPSSLREFPEVTLLAESLPHLLLTVARLARDAAGSPDFARSLAGATTWFFPNTGEPWTRPAPLDEWASSTDPLRAAVTGLPAGTHVADLRQAPIPTDLCFHRAEDWPYGDSLDHLHFGAGGRIAAAVPLAGGR</sequence>
<keyword evidence="2" id="KW-1185">Reference proteome</keyword>
<dbReference type="Proteomes" id="UP000599437">
    <property type="component" value="Unassembled WGS sequence"/>
</dbReference>
<dbReference type="EMBL" id="BMVO01000008">
    <property type="protein sequence ID" value="GHB05588.1"/>
    <property type="molecule type" value="Genomic_DNA"/>
</dbReference>
<gene>
    <name evidence="1" type="ORF">GCM10010346_30830</name>
</gene>
<comment type="caution">
    <text evidence="1">The sequence shown here is derived from an EMBL/GenBank/DDBJ whole genome shotgun (WGS) entry which is preliminary data.</text>
</comment>
<reference evidence="2" key="1">
    <citation type="journal article" date="2019" name="Int. J. Syst. Evol. Microbiol.">
        <title>The Global Catalogue of Microorganisms (GCM) 10K type strain sequencing project: providing services to taxonomists for standard genome sequencing and annotation.</title>
        <authorList>
            <consortium name="The Broad Institute Genomics Platform"/>
            <consortium name="The Broad Institute Genome Sequencing Center for Infectious Disease"/>
            <person name="Wu L."/>
            <person name="Ma J."/>
        </authorList>
    </citation>
    <scope>NUCLEOTIDE SEQUENCE [LARGE SCALE GENOMIC DNA]</scope>
    <source>
        <strain evidence="2">JCM 4737</strain>
    </source>
</reference>
<accession>A0ABQ3DRF7</accession>
<proteinExistence type="predicted"/>